<gene>
    <name evidence="3" type="ORF">TNIN_284331</name>
</gene>
<comment type="caution">
    <text evidence="3">The sequence shown here is derived from an EMBL/GenBank/DDBJ whole genome shotgun (WGS) entry which is preliminary data.</text>
</comment>
<evidence type="ECO:0000313" key="3">
    <source>
        <dbReference type="EMBL" id="GFY71874.1"/>
    </source>
</evidence>
<reference evidence="3" key="1">
    <citation type="submission" date="2020-08" db="EMBL/GenBank/DDBJ databases">
        <title>Multicomponent nature underlies the extraordinary mechanical properties of spider dragline silk.</title>
        <authorList>
            <person name="Kono N."/>
            <person name="Nakamura H."/>
            <person name="Mori M."/>
            <person name="Yoshida Y."/>
            <person name="Ohtoshi R."/>
            <person name="Malay A.D."/>
            <person name="Moran D.A.P."/>
            <person name="Tomita M."/>
            <person name="Numata K."/>
            <person name="Arakawa K."/>
        </authorList>
    </citation>
    <scope>NUCLEOTIDE SEQUENCE</scope>
</reference>
<feature type="compositionally biased region" description="Low complexity" evidence="1">
    <location>
        <begin position="136"/>
        <end position="152"/>
    </location>
</feature>
<dbReference type="EMBL" id="BMAV01019137">
    <property type="protein sequence ID" value="GFY71874.1"/>
    <property type="molecule type" value="Genomic_DNA"/>
</dbReference>
<dbReference type="Proteomes" id="UP000886998">
    <property type="component" value="Unassembled WGS sequence"/>
</dbReference>
<feature type="compositionally biased region" description="Polar residues" evidence="1">
    <location>
        <begin position="106"/>
        <end position="135"/>
    </location>
</feature>
<feature type="signal peptide" evidence="2">
    <location>
        <begin position="1"/>
        <end position="19"/>
    </location>
</feature>
<keyword evidence="2" id="KW-0732">Signal</keyword>
<evidence type="ECO:0000256" key="2">
    <source>
        <dbReference type="SAM" id="SignalP"/>
    </source>
</evidence>
<feature type="region of interest" description="Disordered" evidence="1">
    <location>
        <begin position="100"/>
        <end position="152"/>
    </location>
</feature>
<name>A0A8X6YI42_9ARAC</name>
<dbReference type="Gene3D" id="2.10.80.10">
    <property type="entry name" value="Lipase, subunit A"/>
    <property type="match status" value="1"/>
</dbReference>
<evidence type="ECO:0000256" key="1">
    <source>
        <dbReference type="SAM" id="MobiDB-lite"/>
    </source>
</evidence>
<sequence>MKWMVLVAAFMACTAVVYCNRRCQTASDCNPNECCVTRHESRPVGKCRRLGSQRSHCTTEPLSGDSNGGKYKRYCPCRDGLTCETPERYRQSTFLKRETTKRCITPTATTSTGSSNPTSEAITPSSRTTSEATTPSSRTTSEATTLSSSTIP</sequence>
<proteinExistence type="predicted"/>
<organism evidence="3 4">
    <name type="scientific">Trichonephila inaurata madagascariensis</name>
    <dbReference type="NCBI Taxonomy" id="2747483"/>
    <lineage>
        <taxon>Eukaryota</taxon>
        <taxon>Metazoa</taxon>
        <taxon>Ecdysozoa</taxon>
        <taxon>Arthropoda</taxon>
        <taxon>Chelicerata</taxon>
        <taxon>Arachnida</taxon>
        <taxon>Araneae</taxon>
        <taxon>Araneomorphae</taxon>
        <taxon>Entelegynae</taxon>
        <taxon>Araneoidea</taxon>
        <taxon>Nephilidae</taxon>
        <taxon>Trichonephila</taxon>
        <taxon>Trichonephila inaurata</taxon>
    </lineage>
</organism>
<protein>
    <submittedName>
        <fullName evidence="3">Uncharacterized protein</fullName>
    </submittedName>
</protein>
<feature type="chain" id="PRO_5036502890" evidence="2">
    <location>
        <begin position="20"/>
        <end position="152"/>
    </location>
</feature>
<evidence type="ECO:0000313" key="4">
    <source>
        <dbReference type="Proteomes" id="UP000886998"/>
    </source>
</evidence>
<dbReference type="OrthoDB" id="6433831at2759"/>
<accession>A0A8X6YI42</accession>
<keyword evidence="4" id="KW-1185">Reference proteome</keyword>
<dbReference type="AlphaFoldDB" id="A0A8X6YI42"/>